<evidence type="ECO:0000313" key="3">
    <source>
        <dbReference type="EMBL" id="GAA5480911.1"/>
    </source>
</evidence>
<keyword evidence="2" id="KW-0802">TPR repeat</keyword>
<comment type="caution">
    <text evidence="3">The sequence shown here is derived from an EMBL/GenBank/DDBJ whole genome shotgun (WGS) entry which is preliminary data.</text>
</comment>
<dbReference type="SMART" id="SM00028">
    <property type="entry name" value="TPR"/>
    <property type="match status" value="4"/>
</dbReference>
<evidence type="ECO:0000313" key="4">
    <source>
        <dbReference type="Proteomes" id="UP001476282"/>
    </source>
</evidence>
<reference evidence="3 4" key="1">
    <citation type="submission" date="2024-02" db="EMBL/GenBank/DDBJ databases">
        <title>Haloferula sargassicola NBRC 104335.</title>
        <authorList>
            <person name="Ichikawa N."/>
            <person name="Katano-Makiyama Y."/>
            <person name="Hidaka K."/>
        </authorList>
    </citation>
    <scope>NUCLEOTIDE SEQUENCE [LARGE SCALE GENOMIC DNA]</scope>
    <source>
        <strain evidence="3 4">NBRC 104335</strain>
    </source>
</reference>
<dbReference type="EMBL" id="BAABRI010000001">
    <property type="protein sequence ID" value="GAA5480911.1"/>
    <property type="molecule type" value="Genomic_DNA"/>
</dbReference>
<protein>
    <recommendedName>
        <fullName evidence="5">Tetratricopeptide repeat protein</fullName>
    </recommendedName>
</protein>
<dbReference type="InterPro" id="IPR011990">
    <property type="entry name" value="TPR-like_helical_dom_sf"/>
</dbReference>
<dbReference type="RefSeq" id="WP_353565070.1">
    <property type="nucleotide sequence ID" value="NZ_BAABRI010000001.1"/>
</dbReference>
<dbReference type="Proteomes" id="UP001476282">
    <property type="component" value="Unassembled WGS sequence"/>
</dbReference>
<dbReference type="PANTHER" id="PTHR22904">
    <property type="entry name" value="TPR REPEAT CONTAINING PROTEIN"/>
    <property type="match status" value="1"/>
</dbReference>
<dbReference type="Gene3D" id="1.25.40.10">
    <property type="entry name" value="Tetratricopeptide repeat domain"/>
    <property type="match status" value="2"/>
</dbReference>
<dbReference type="InterPro" id="IPR019734">
    <property type="entry name" value="TPR_rpt"/>
</dbReference>
<keyword evidence="4" id="KW-1185">Reference proteome</keyword>
<dbReference type="Pfam" id="PF13181">
    <property type="entry name" value="TPR_8"/>
    <property type="match status" value="1"/>
</dbReference>
<keyword evidence="1" id="KW-0677">Repeat</keyword>
<gene>
    <name evidence="3" type="ORF">Hsar01_00115</name>
</gene>
<dbReference type="PANTHER" id="PTHR22904:SF523">
    <property type="entry name" value="STRESS-INDUCED-PHOSPHOPROTEIN 1"/>
    <property type="match status" value="1"/>
</dbReference>
<organism evidence="3 4">
    <name type="scientific">Haloferula sargassicola</name>
    <dbReference type="NCBI Taxonomy" id="490096"/>
    <lineage>
        <taxon>Bacteria</taxon>
        <taxon>Pseudomonadati</taxon>
        <taxon>Verrucomicrobiota</taxon>
        <taxon>Verrucomicrobiia</taxon>
        <taxon>Verrucomicrobiales</taxon>
        <taxon>Verrucomicrobiaceae</taxon>
        <taxon>Haloferula</taxon>
    </lineage>
</organism>
<name>A0ABP9UGX1_9BACT</name>
<sequence>MAEVFRHQDGLASSMGDVLGILEKWRHSPPPDDLDGAVAELEAAFRFLKGAEGSMCASVRLGLAMVLGNLHRDAGNTEQALQAYDRGAQESVDLSENPARNEMANLHTNRAIALLGVMDAARALEDLEKAIRLRESLPLDEEPVFRWGFAAGWINRGDALRMLSRHDEAVASYQRGLQELEPLEPGEAVKWRRAVAWNNRGLALRELAREEEAMASFAKSIDELEGGEEPRAVIARSAAMLHRGDDPQQVLAIVSPLERQSAEAAEVSLKARHGLARRLCDKLGGSEGDWIADATDLVEEGLELERAWETAGVESMRPVACDLFRLGLRVYRICQPQFLAEFVLESLDPEVSDGAPVDDPHFQAAAVEEVGRALRESLERGVSGERGEKELAIGKSLRAADERLAALITSRA</sequence>
<accession>A0ABP9UGX1</accession>
<proteinExistence type="predicted"/>
<evidence type="ECO:0000256" key="2">
    <source>
        <dbReference type="ARBA" id="ARBA00022803"/>
    </source>
</evidence>
<dbReference type="SUPFAM" id="SSF48452">
    <property type="entry name" value="TPR-like"/>
    <property type="match status" value="1"/>
</dbReference>
<evidence type="ECO:0000256" key="1">
    <source>
        <dbReference type="ARBA" id="ARBA00022737"/>
    </source>
</evidence>
<evidence type="ECO:0008006" key="5">
    <source>
        <dbReference type="Google" id="ProtNLM"/>
    </source>
</evidence>